<dbReference type="KEGG" id="mgik:GO620_014130"/>
<dbReference type="AlphaFoldDB" id="A0A6I4HX91"/>
<protein>
    <submittedName>
        <fullName evidence="1">Uncharacterized protein</fullName>
    </submittedName>
</protein>
<evidence type="ECO:0000313" key="1">
    <source>
        <dbReference type="EMBL" id="QQL49301.1"/>
    </source>
</evidence>
<organism evidence="1 2">
    <name type="scientific">Mucilaginibacter ginkgonis</name>
    <dbReference type="NCBI Taxonomy" id="2682091"/>
    <lineage>
        <taxon>Bacteria</taxon>
        <taxon>Pseudomonadati</taxon>
        <taxon>Bacteroidota</taxon>
        <taxon>Sphingobacteriia</taxon>
        <taxon>Sphingobacteriales</taxon>
        <taxon>Sphingobacteriaceae</taxon>
        <taxon>Mucilaginibacter</taxon>
    </lineage>
</organism>
<dbReference type="EMBL" id="CP066775">
    <property type="protein sequence ID" value="QQL49301.1"/>
    <property type="molecule type" value="Genomic_DNA"/>
</dbReference>
<dbReference type="RefSeq" id="WP_157524418.1">
    <property type="nucleotide sequence ID" value="NZ_CP066775.1"/>
</dbReference>
<name>A0A6I4HX91_9SPHI</name>
<keyword evidence="2" id="KW-1185">Reference proteome</keyword>
<proteinExistence type="predicted"/>
<evidence type="ECO:0000313" key="2">
    <source>
        <dbReference type="Proteomes" id="UP000429232"/>
    </source>
</evidence>
<dbReference type="Proteomes" id="UP000429232">
    <property type="component" value="Chromosome"/>
</dbReference>
<accession>A0A6I4HX91</accession>
<sequence>MKKLVILLVCLAGFCQSFAQTRIPDFQGNIRRNSGDDSLIRSSVGSFDLTIALRSFSYWSGQYKAYDVWVVNNGKWKKMVAVINDSKLAAKHEPIKLKNITDITNGDEILKSFTANRLFEIEDDGVFADCPPRDTLINGKREAIIHRISDAEEYSLYIITQKKSRQLYFYAPEYFHTYCPAFGNRKAFLAFLKALHPK</sequence>
<gene>
    <name evidence="1" type="ORF">GO620_014130</name>
</gene>
<reference evidence="1 2" key="1">
    <citation type="submission" date="2020-12" db="EMBL/GenBank/DDBJ databases">
        <title>HMF7856_wgs.fasta genome submission.</title>
        <authorList>
            <person name="Kang H."/>
            <person name="Kim H."/>
            <person name="Joh K."/>
        </authorList>
    </citation>
    <scope>NUCLEOTIDE SEQUENCE [LARGE SCALE GENOMIC DNA]</scope>
    <source>
        <strain evidence="1 2">HMF7856</strain>
    </source>
</reference>